<name>A0A8J2L5F9_9HEXA</name>
<accession>A0A8J2L5F9</accession>
<comment type="caution">
    <text evidence="1">The sequence shown here is derived from an EMBL/GenBank/DDBJ whole genome shotgun (WGS) entry which is preliminary data.</text>
</comment>
<reference evidence="1" key="1">
    <citation type="submission" date="2021-06" db="EMBL/GenBank/DDBJ databases">
        <authorList>
            <person name="Hodson N. C."/>
            <person name="Mongue J. A."/>
            <person name="Jaron S. K."/>
        </authorList>
    </citation>
    <scope>NUCLEOTIDE SEQUENCE</scope>
</reference>
<gene>
    <name evidence="1" type="ORF">AFUS01_LOCUS35539</name>
</gene>
<evidence type="ECO:0000313" key="2">
    <source>
        <dbReference type="Proteomes" id="UP000708208"/>
    </source>
</evidence>
<proteinExistence type="predicted"/>
<organism evidence="1 2">
    <name type="scientific">Allacma fusca</name>
    <dbReference type="NCBI Taxonomy" id="39272"/>
    <lineage>
        <taxon>Eukaryota</taxon>
        <taxon>Metazoa</taxon>
        <taxon>Ecdysozoa</taxon>
        <taxon>Arthropoda</taxon>
        <taxon>Hexapoda</taxon>
        <taxon>Collembola</taxon>
        <taxon>Symphypleona</taxon>
        <taxon>Sminthuridae</taxon>
        <taxon>Allacma</taxon>
    </lineage>
</organism>
<evidence type="ECO:0000313" key="1">
    <source>
        <dbReference type="EMBL" id="CAG7825430.1"/>
    </source>
</evidence>
<dbReference type="EMBL" id="CAJVCH010536246">
    <property type="protein sequence ID" value="CAG7825430.1"/>
    <property type="molecule type" value="Genomic_DNA"/>
</dbReference>
<feature type="non-terminal residue" evidence="1">
    <location>
        <position position="1"/>
    </location>
</feature>
<keyword evidence="2" id="KW-1185">Reference proteome</keyword>
<sequence>GIGMETGGVGAAVTQWPAVESFRNIMPTITYAVTIFGVRASSPETAS</sequence>
<dbReference type="AlphaFoldDB" id="A0A8J2L5F9"/>
<protein>
    <submittedName>
        <fullName evidence="1">Uncharacterized protein</fullName>
    </submittedName>
</protein>
<dbReference type="Proteomes" id="UP000708208">
    <property type="component" value="Unassembled WGS sequence"/>
</dbReference>